<feature type="chain" id="PRO_5035145326" description="Outer membrane protein assembly factor BamE" evidence="1">
    <location>
        <begin position="21"/>
        <end position="140"/>
    </location>
</feature>
<accession>A0A8J6NWQ9</accession>
<protein>
    <recommendedName>
        <fullName evidence="4">Outer membrane protein assembly factor BamE</fullName>
    </recommendedName>
</protein>
<evidence type="ECO:0000313" key="3">
    <source>
        <dbReference type="Proteomes" id="UP000605201"/>
    </source>
</evidence>
<sequence length="140" mass="15823">MIKKRLLLLLMGFCFLIGCAAGEKRTEDKFKEISLGMSKKEVLAALGKPTAAKGAIRNKYAQIVEVWEYTLALRADESEGAMVGKTALTVIKAGASALGVKWVRKDYWLYFYDDTLVLWGEVGDWGKEIDRIYEYKFDKP</sequence>
<feature type="signal peptide" evidence="1">
    <location>
        <begin position="1"/>
        <end position="20"/>
    </location>
</feature>
<name>A0A8J6NWQ9_9BACT</name>
<dbReference type="Proteomes" id="UP000605201">
    <property type="component" value="Unassembled WGS sequence"/>
</dbReference>
<keyword evidence="1" id="KW-0732">Signal</keyword>
<dbReference type="EMBL" id="JACNIG010000393">
    <property type="protein sequence ID" value="MBC8434158.1"/>
    <property type="molecule type" value="Genomic_DNA"/>
</dbReference>
<evidence type="ECO:0000313" key="2">
    <source>
        <dbReference type="EMBL" id="MBC8434158.1"/>
    </source>
</evidence>
<comment type="caution">
    <text evidence="2">The sequence shown here is derived from an EMBL/GenBank/DDBJ whole genome shotgun (WGS) entry which is preliminary data.</text>
</comment>
<dbReference type="PROSITE" id="PS51257">
    <property type="entry name" value="PROKAR_LIPOPROTEIN"/>
    <property type="match status" value="1"/>
</dbReference>
<organism evidence="2 3">
    <name type="scientific">Candidatus Desulfatibia vada</name>
    <dbReference type="NCBI Taxonomy" id="2841696"/>
    <lineage>
        <taxon>Bacteria</taxon>
        <taxon>Pseudomonadati</taxon>
        <taxon>Thermodesulfobacteriota</taxon>
        <taxon>Desulfobacteria</taxon>
        <taxon>Desulfobacterales</taxon>
        <taxon>Desulfobacterales incertae sedis</taxon>
        <taxon>Candidatus Desulfatibia</taxon>
    </lineage>
</organism>
<dbReference type="AlphaFoldDB" id="A0A8J6NWQ9"/>
<evidence type="ECO:0000256" key="1">
    <source>
        <dbReference type="SAM" id="SignalP"/>
    </source>
</evidence>
<reference evidence="2 3" key="1">
    <citation type="submission" date="2020-08" db="EMBL/GenBank/DDBJ databases">
        <title>Bridging the membrane lipid divide: bacteria of the FCB group superphylum have the potential to synthesize archaeal ether lipids.</title>
        <authorList>
            <person name="Villanueva L."/>
            <person name="Von Meijenfeldt F.A.B."/>
            <person name="Westbye A.B."/>
            <person name="Yadav S."/>
            <person name="Hopmans E.C."/>
            <person name="Dutilh B.E."/>
            <person name="Sinninghe Damste J.S."/>
        </authorList>
    </citation>
    <scope>NUCLEOTIDE SEQUENCE [LARGE SCALE GENOMIC DNA]</scope>
    <source>
        <strain evidence="2">NIOZ-UU17</strain>
    </source>
</reference>
<gene>
    <name evidence="2" type="ORF">H8D96_19800</name>
</gene>
<proteinExistence type="predicted"/>
<evidence type="ECO:0008006" key="4">
    <source>
        <dbReference type="Google" id="ProtNLM"/>
    </source>
</evidence>